<gene>
    <name evidence="1" type="ORF">METZ01_LOCUS135207</name>
</gene>
<dbReference type="InterPro" id="IPR058240">
    <property type="entry name" value="rSAM_sf"/>
</dbReference>
<feature type="non-terminal residue" evidence="1">
    <location>
        <position position="61"/>
    </location>
</feature>
<evidence type="ECO:0000313" key="1">
    <source>
        <dbReference type="EMBL" id="SVA82353.1"/>
    </source>
</evidence>
<reference evidence="1" key="1">
    <citation type="submission" date="2018-05" db="EMBL/GenBank/DDBJ databases">
        <authorList>
            <person name="Lanie J.A."/>
            <person name="Ng W.-L."/>
            <person name="Kazmierczak K.M."/>
            <person name="Andrzejewski T.M."/>
            <person name="Davidsen T.M."/>
            <person name="Wayne K.J."/>
            <person name="Tettelin H."/>
            <person name="Glass J.I."/>
            <person name="Rusch D."/>
            <person name="Podicherti R."/>
            <person name="Tsui H.-C.T."/>
            <person name="Winkler M.E."/>
        </authorList>
    </citation>
    <scope>NUCLEOTIDE SEQUENCE</scope>
</reference>
<dbReference type="SUPFAM" id="SSF102114">
    <property type="entry name" value="Radical SAM enzymes"/>
    <property type="match status" value="1"/>
</dbReference>
<accession>A0A381Z0K4</accession>
<evidence type="ECO:0008006" key="2">
    <source>
        <dbReference type="Google" id="ProtNLM"/>
    </source>
</evidence>
<proteinExistence type="predicted"/>
<dbReference type="AlphaFoldDB" id="A0A381Z0K4"/>
<name>A0A381Z0K4_9ZZZZ</name>
<protein>
    <recommendedName>
        <fullName evidence="2">Radical SAM core domain-containing protein</fullName>
    </recommendedName>
</protein>
<organism evidence="1">
    <name type="scientific">marine metagenome</name>
    <dbReference type="NCBI Taxonomy" id="408172"/>
    <lineage>
        <taxon>unclassified sequences</taxon>
        <taxon>metagenomes</taxon>
        <taxon>ecological metagenomes</taxon>
    </lineage>
</organism>
<dbReference type="EMBL" id="UINC01019451">
    <property type="protein sequence ID" value="SVA82353.1"/>
    <property type="molecule type" value="Genomic_DNA"/>
</dbReference>
<sequence>MKKKKMLIVPIFIPHEGCPYRCVFCSQVDITGTRYPADEKHVLDTLKTYLGPDFNSNRASK</sequence>